<proteinExistence type="inferred from homology"/>
<evidence type="ECO:0000256" key="6">
    <source>
        <dbReference type="RuleBase" id="RU000716"/>
    </source>
</evidence>
<dbReference type="NCBIfam" id="TIGR02959">
    <property type="entry name" value="SigZ"/>
    <property type="match status" value="1"/>
</dbReference>
<evidence type="ECO:0000256" key="5">
    <source>
        <dbReference type="ARBA" id="ARBA00023163"/>
    </source>
</evidence>
<dbReference type="Gene3D" id="1.10.1740.10">
    <property type="match status" value="1"/>
</dbReference>
<evidence type="ECO:0000259" key="7">
    <source>
        <dbReference type="Pfam" id="PF04542"/>
    </source>
</evidence>
<dbReference type="InterPro" id="IPR036388">
    <property type="entry name" value="WH-like_DNA-bd_sf"/>
</dbReference>
<dbReference type="InterPro" id="IPR000838">
    <property type="entry name" value="RNA_pol_sigma70_ECF_CS"/>
</dbReference>
<comment type="caution">
    <text evidence="8">The sequence shown here is derived from an EMBL/GenBank/DDBJ whole genome shotgun (WGS) entry which is preliminary data.</text>
</comment>
<dbReference type="Gene3D" id="1.10.10.10">
    <property type="entry name" value="Winged helix-like DNA-binding domain superfamily/Winged helix DNA-binding domain"/>
    <property type="match status" value="1"/>
</dbReference>
<dbReference type="AlphaFoldDB" id="A0A178K303"/>
<keyword evidence="4 6" id="KW-0238">DNA-binding</keyword>
<reference evidence="8 9" key="1">
    <citation type="submission" date="2016-03" db="EMBL/GenBank/DDBJ databases">
        <title>Photobacterium proteolyticum sp. nov. a protease producing bacterium isolated from ocean sediments of Laizhou Bay.</title>
        <authorList>
            <person name="Li Y."/>
        </authorList>
    </citation>
    <scope>NUCLEOTIDE SEQUENCE [LARGE SCALE GENOMIC DNA]</scope>
    <source>
        <strain evidence="8 9">R-40508</strain>
    </source>
</reference>
<accession>A0A178K303</accession>
<dbReference type="NCBIfam" id="TIGR02937">
    <property type="entry name" value="sigma70-ECF"/>
    <property type="match status" value="1"/>
</dbReference>
<dbReference type="InterPro" id="IPR039425">
    <property type="entry name" value="RNA_pol_sigma-70-like"/>
</dbReference>
<sequence>MNVEHIWGEYRSSLQAFLRKNVSNAADVDDLLQEVLIKTYTHMKTIKDPSQIKSWLFQVANNAIIDFYRKQGRQRLVEGEELWHAEDDSSVHNELSQCLTPFIQALPEGEAQMLTAIEINGESQKSYAEKQGVKYSTLKSRVNKSREHLLELYKECCDFTLDANGNLMDYEQKPSSCNKC</sequence>
<dbReference type="Pfam" id="PF04542">
    <property type="entry name" value="Sigma70_r2"/>
    <property type="match status" value="1"/>
</dbReference>
<keyword evidence="3 6" id="KW-0731">Sigma factor</keyword>
<dbReference type="NCBIfam" id="NF007215">
    <property type="entry name" value="PRK09637.1"/>
    <property type="match status" value="1"/>
</dbReference>
<evidence type="ECO:0000313" key="9">
    <source>
        <dbReference type="Proteomes" id="UP000078503"/>
    </source>
</evidence>
<keyword evidence="5 6" id="KW-0804">Transcription</keyword>
<name>A0A178K303_9GAMM</name>
<dbReference type="EMBL" id="LVHF01000033">
    <property type="protein sequence ID" value="OAN11708.1"/>
    <property type="molecule type" value="Genomic_DNA"/>
</dbReference>
<dbReference type="InterPro" id="IPR014304">
    <property type="entry name" value="RNA_pol_sigma-Z"/>
</dbReference>
<evidence type="ECO:0000256" key="1">
    <source>
        <dbReference type="ARBA" id="ARBA00010641"/>
    </source>
</evidence>
<dbReference type="InterPro" id="IPR014284">
    <property type="entry name" value="RNA_pol_sigma-70_dom"/>
</dbReference>
<comment type="similarity">
    <text evidence="1 6">Belongs to the sigma-70 factor family. ECF subfamily.</text>
</comment>
<dbReference type="SUPFAM" id="SSF88659">
    <property type="entry name" value="Sigma3 and sigma4 domains of RNA polymerase sigma factors"/>
    <property type="match status" value="1"/>
</dbReference>
<protein>
    <recommendedName>
        <fullName evidence="6">RNA polymerase sigma factor</fullName>
    </recommendedName>
</protein>
<evidence type="ECO:0000256" key="3">
    <source>
        <dbReference type="ARBA" id="ARBA00023082"/>
    </source>
</evidence>
<dbReference type="OrthoDB" id="9803470at2"/>
<organism evidence="8 9">
    <name type="scientific">Photobacterium jeanii</name>
    <dbReference type="NCBI Taxonomy" id="858640"/>
    <lineage>
        <taxon>Bacteria</taxon>
        <taxon>Pseudomonadati</taxon>
        <taxon>Pseudomonadota</taxon>
        <taxon>Gammaproteobacteria</taxon>
        <taxon>Vibrionales</taxon>
        <taxon>Vibrionaceae</taxon>
        <taxon>Photobacterium</taxon>
    </lineage>
</organism>
<dbReference type="PROSITE" id="PS01063">
    <property type="entry name" value="SIGMA70_ECF"/>
    <property type="match status" value="1"/>
</dbReference>
<dbReference type="InterPro" id="IPR007627">
    <property type="entry name" value="RNA_pol_sigma70_r2"/>
</dbReference>
<dbReference type="Proteomes" id="UP000078503">
    <property type="component" value="Unassembled WGS sequence"/>
</dbReference>
<evidence type="ECO:0000256" key="4">
    <source>
        <dbReference type="ARBA" id="ARBA00023125"/>
    </source>
</evidence>
<dbReference type="InterPro" id="IPR013324">
    <property type="entry name" value="RNA_pol_sigma_r3/r4-like"/>
</dbReference>
<dbReference type="SUPFAM" id="SSF88946">
    <property type="entry name" value="Sigma2 domain of RNA polymerase sigma factors"/>
    <property type="match status" value="1"/>
</dbReference>
<feature type="domain" description="RNA polymerase sigma-70 region 2" evidence="7">
    <location>
        <begin position="9"/>
        <end position="73"/>
    </location>
</feature>
<dbReference type="GO" id="GO:0003677">
    <property type="term" value="F:DNA binding"/>
    <property type="evidence" value="ECO:0007669"/>
    <property type="project" value="UniProtKB-KW"/>
</dbReference>
<keyword evidence="9" id="KW-1185">Reference proteome</keyword>
<dbReference type="PANTHER" id="PTHR43133:SF62">
    <property type="entry name" value="RNA POLYMERASE SIGMA FACTOR SIGZ"/>
    <property type="match status" value="1"/>
</dbReference>
<dbReference type="PANTHER" id="PTHR43133">
    <property type="entry name" value="RNA POLYMERASE ECF-TYPE SIGMA FACTO"/>
    <property type="match status" value="1"/>
</dbReference>
<dbReference type="RefSeq" id="WP_068337108.1">
    <property type="nucleotide sequence ID" value="NZ_LVHF01000033.1"/>
</dbReference>
<evidence type="ECO:0000313" key="8">
    <source>
        <dbReference type="EMBL" id="OAN11708.1"/>
    </source>
</evidence>
<keyword evidence="2 6" id="KW-0805">Transcription regulation</keyword>
<gene>
    <name evidence="8" type="ORF">A3K86_20490</name>
</gene>
<dbReference type="GO" id="GO:0006352">
    <property type="term" value="P:DNA-templated transcription initiation"/>
    <property type="evidence" value="ECO:0007669"/>
    <property type="project" value="InterPro"/>
</dbReference>
<dbReference type="GO" id="GO:0016987">
    <property type="term" value="F:sigma factor activity"/>
    <property type="evidence" value="ECO:0007669"/>
    <property type="project" value="UniProtKB-KW"/>
</dbReference>
<dbReference type="STRING" id="858640.A3K86_20490"/>
<evidence type="ECO:0000256" key="2">
    <source>
        <dbReference type="ARBA" id="ARBA00023015"/>
    </source>
</evidence>
<dbReference type="InterPro" id="IPR013325">
    <property type="entry name" value="RNA_pol_sigma_r2"/>
</dbReference>